<reference evidence="3" key="1">
    <citation type="submission" date="2021-01" db="EMBL/GenBank/DDBJ databases">
        <title>Caligus Genome Assembly.</title>
        <authorList>
            <person name="Gallardo-Escarate C."/>
        </authorList>
    </citation>
    <scope>NUCLEOTIDE SEQUENCE [LARGE SCALE GENOMIC DNA]</scope>
</reference>
<accession>A0A7T8K1A2</accession>
<dbReference type="Proteomes" id="UP000595437">
    <property type="component" value="Chromosome 11"/>
</dbReference>
<evidence type="ECO:0000313" key="2">
    <source>
        <dbReference type="EMBL" id="QQP42069.1"/>
    </source>
</evidence>
<organism evidence="2 3">
    <name type="scientific">Caligus rogercresseyi</name>
    <name type="common">Sea louse</name>
    <dbReference type="NCBI Taxonomy" id="217165"/>
    <lineage>
        <taxon>Eukaryota</taxon>
        <taxon>Metazoa</taxon>
        <taxon>Ecdysozoa</taxon>
        <taxon>Arthropoda</taxon>
        <taxon>Crustacea</taxon>
        <taxon>Multicrustacea</taxon>
        <taxon>Hexanauplia</taxon>
        <taxon>Copepoda</taxon>
        <taxon>Siphonostomatoida</taxon>
        <taxon>Caligidae</taxon>
        <taxon>Caligus</taxon>
    </lineage>
</organism>
<dbReference type="EMBL" id="CP045900">
    <property type="protein sequence ID" value="QQP42069.1"/>
    <property type="molecule type" value="Genomic_DNA"/>
</dbReference>
<name>A0A7T8K1A2_CALRO</name>
<evidence type="ECO:0000313" key="3">
    <source>
        <dbReference type="Proteomes" id="UP000595437"/>
    </source>
</evidence>
<feature type="non-terminal residue" evidence="2">
    <location>
        <position position="86"/>
    </location>
</feature>
<feature type="region of interest" description="Disordered" evidence="1">
    <location>
        <begin position="62"/>
        <end position="86"/>
    </location>
</feature>
<evidence type="ECO:0000256" key="1">
    <source>
        <dbReference type="SAM" id="MobiDB-lite"/>
    </source>
</evidence>
<protein>
    <submittedName>
        <fullName evidence="2">Uncharacterized protein</fullName>
    </submittedName>
</protein>
<gene>
    <name evidence="2" type="ORF">FKW44_016618</name>
</gene>
<proteinExistence type="predicted"/>
<sequence length="86" mass="9329">MIPSNNVNASSPLVMLSKDVKVINELIDDLNFFDKDEAAGNTPAINNNNNIIIIYSKKSLGPKQRCSKSPIPSSGSLKEITKTVEP</sequence>
<keyword evidence="3" id="KW-1185">Reference proteome</keyword>
<dbReference type="AlphaFoldDB" id="A0A7T8K1A2"/>